<evidence type="ECO:0000313" key="2">
    <source>
        <dbReference type="EnsemblPlants" id="PGSC0003DMT400028608"/>
    </source>
</evidence>
<sequence>MSDQEQAEAQMVIVVMQLAVLALGTFVVDALSFNFYSVSRLTVNATFIIL</sequence>
<organism evidence="2 3">
    <name type="scientific">Solanum tuberosum</name>
    <name type="common">Potato</name>
    <dbReference type="NCBI Taxonomy" id="4113"/>
    <lineage>
        <taxon>Eukaryota</taxon>
        <taxon>Viridiplantae</taxon>
        <taxon>Streptophyta</taxon>
        <taxon>Embryophyta</taxon>
        <taxon>Tracheophyta</taxon>
        <taxon>Spermatophyta</taxon>
        <taxon>Magnoliopsida</taxon>
        <taxon>eudicotyledons</taxon>
        <taxon>Gunneridae</taxon>
        <taxon>Pentapetalae</taxon>
        <taxon>asterids</taxon>
        <taxon>lamiids</taxon>
        <taxon>Solanales</taxon>
        <taxon>Solanaceae</taxon>
        <taxon>Solanoideae</taxon>
        <taxon>Solaneae</taxon>
        <taxon>Solanum</taxon>
    </lineage>
</organism>
<keyword evidence="3" id="KW-1185">Reference proteome</keyword>
<evidence type="ECO:0000256" key="1">
    <source>
        <dbReference type="SAM" id="Phobius"/>
    </source>
</evidence>
<keyword evidence="1" id="KW-1133">Transmembrane helix</keyword>
<dbReference type="AlphaFoldDB" id="M1ARD6"/>
<evidence type="ECO:0000313" key="3">
    <source>
        <dbReference type="Proteomes" id="UP000011115"/>
    </source>
</evidence>
<accession>M1ARD6</accession>
<dbReference type="HOGENOM" id="CLU_3128014_0_0_1"/>
<keyword evidence="1" id="KW-0812">Transmembrane</keyword>
<dbReference type="EnsemblPlants" id="PGSC0003DMT400028608">
    <property type="protein sequence ID" value="PGSC0003DMT400028608"/>
    <property type="gene ID" value="PGSC0003DMG400011010"/>
</dbReference>
<reference evidence="3" key="1">
    <citation type="journal article" date="2011" name="Nature">
        <title>Genome sequence and analysis of the tuber crop potato.</title>
        <authorList>
            <consortium name="The Potato Genome Sequencing Consortium"/>
        </authorList>
    </citation>
    <scope>NUCLEOTIDE SEQUENCE [LARGE SCALE GENOMIC DNA]</scope>
    <source>
        <strain evidence="3">cv. DM1-3 516 R44</strain>
    </source>
</reference>
<keyword evidence="1" id="KW-0472">Membrane</keyword>
<reference evidence="2" key="2">
    <citation type="submission" date="2015-06" db="UniProtKB">
        <authorList>
            <consortium name="EnsemblPlants"/>
        </authorList>
    </citation>
    <scope>IDENTIFICATION</scope>
    <source>
        <strain evidence="2">DM1-3 516 R44</strain>
    </source>
</reference>
<name>M1ARD6_SOLTU</name>
<dbReference type="Proteomes" id="UP000011115">
    <property type="component" value="Unassembled WGS sequence"/>
</dbReference>
<protein>
    <submittedName>
        <fullName evidence="2">Uncharacterized protein</fullName>
    </submittedName>
</protein>
<feature type="transmembrane region" description="Helical" evidence="1">
    <location>
        <begin position="12"/>
        <end position="36"/>
    </location>
</feature>
<dbReference type="Gramene" id="PGSC0003DMT400028608">
    <property type="protein sequence ID" value="PGSC0003DMT400028608"/>
    <property type="gene ID" value="PGSC0003DMG400011010"/>
</dbReference>
<proteinExistence type="predicted"/>